<dbReference type="RefSeq" id="WP_085750623.1">
    <property type="nucleotide sequence ID" value="NZ_BSPR01000023.1"/>
</dbReference>
<dbReference type="SFLD" id="SFLDS00005">
    <property type="entry name" value="Isoprenoid_Synthase_Type_I"/>
    <property type="match status" value="1"/>
</dbReference>
<sequence>MSIEHYENFPVASVLCPPALRPPITAIYHFARTADDLADEGDAPAAQRLDDLRAYRAELVAVAGGATPGARWAKVFGPLQREIAHHALPLPLLHDLLSAFEQDLVQHRYTDRQDLLGYCERSANPVGRLLLHLYGIHDADSLQQSDRICTALQLANFWQDLSVDTARGRLYIPLADCERAGVPPEALLSRQDTPATRALVAEMATWTRDMMNAGSPLVFTVPGRAGWELRLVVQGGLRILDRIAALDHASLKTRPTLGLTDIVTMGWRACCMRRPAARSLQKARP</sequence>
<dbReference type="STRING" id="946333.A4W93_10810"/>
<gene>
    <name evidence="1" type="ORF">A4W93_10810</name>
</gene>
<proteinExistence type="predicted"/>
<dbReference type="SFLD" id="SFLDG01212">
    <property type="entry name" value="Phytoene_synthase_like"/>
    <property type="match status" value="1"/>
</dbReference>
<reference evidence="1 2" key="1">
    <citation type="submission" date="2016-04" db="EMBL/GenBank/DDBJ databases">
        <title>Complete genome sequence of natural rubber-degrading, novel Gram-negative bacterium, Rhizobacter gummiphilus strain NS21.</title>
        <authorList>
            <person name="Tabata M."/>
            <person name="Kasai D."/>
            <person name="Fukuda M."/>
        </authorList>
    </citation>
    <scope>NUCLEOTIDE SEQUENCE [LARGE SCALE GENOMIC DNA]</scope>
    <source>
        <strain evidence="1 2">NS21</strain>
    </source>
</reference>
<dbReference type="Gene3D" id="1.10.600.10">
    <property type="entry name" value="Farnesyl Diphosphate Synthase"/>
    <property type="match status" value="1"/>
</dbReference>
<dbReference type="InterPro" id="IPR017827">
    <property type="entry name" value="HSQ_synthase_HpnC"/>
</dbReference>
<evidence type="ECO:0000313" key="1">
    <source>
        <dbReference type="EMBL" id="ARN20352.1"/>
    </source>
</evidence>
<dbReference type="GO" id="GO:0016114">
    <property type="term" value="P:terpenoid biosynthetic process"/>
    <property type="evidence" value="ECO:0007669"/>
    <property type="project" value="UniProtKB-ARBA"/>
</dbReference>
<dbReference type="AlphaFoldDB" id="A0A1W6L7Y9"/>
<dbReference type="NCBIfam" id="TIGR03464">
    <property type="entry name" value="HpnC"/>
    <property type="match status" value="1"/>
</dbReference>
<organism evidence="1 2">
    <name type="scientific">Piscinibacter gummiphilus</name>
    <dbReference type="NCBI Taxonomy" id="946333"/>
    <lineage>
        <taxon>Bacteria</taxon>
        <taxon>Pseudomonadati</taxon>
        <taxon>Pseudomonadota</taxon>
        <taxon>Betaproteobacteria</taxon>
        <taxon>Burkholderiales</taxon>
        <taxon>Sphaerotilaceae</taxon>
        <taxon>Piscinibacter</taxon>
    </lineage>
</organism>
<name>A0A1W6L7Y9_9BURK</name>
<dbReference type="GO" id="GO:0051996">
    <property type="term" value="F:squalene synthase [NAD(P)H] activity"/>
    <property type="evidence" value="ECO:0007669"/>
    <property type="project" value="InterPro"/>
</dbReference>
<dbReference type="PANTHER" id="PTHR31480">
    <property type="entry name" value="BIFUNCTIONAL LYCOPENE CYCLASE/PHYTOENE SYNTHASE"/>
    <property type="match status" value="1"/>
</dbReference>
<dbReference type="SUPFAM" id="SSF48576">
    <property type="entry name" value="Terpenoid synthases"/>
    <property type="match status" value="1"/>
</dbReference>
<dbReference type="CDD" id="cd00683">
    <property type="entry name" value="Trans_IPPS_HH"/>
    <property type="match status" value="1"/>
</dbReference>
<protein>
    <submittedName>
        <fullName evidence="1">Squalene synthase HpnC</fullName>
    </submittedName>
</protein>
<dbReference type="InterPro" id="IPR044843">
    <property type="entry name" value="Trans_IPPS_bact-type"/>
</dbReference>
<dbReference type="KEGG" id="rgu:A4W93_10810"/>
<dbReference type="InterPro" id="IPR008949">
    <property type="entry name" value="Isoprenoid_synthase_dom_sf"/>
</dbReference>
<evidence type="ECO:0000313" key="2">
    <source>
        <dbReference type="Proteomes" id="UP000193427"/>
    </source>
</evidence>
<dbReference type="InterPro" id="IPR002060">
    <property type="entry name" value="Squ/phyt_synthse"/>
</dbReference>
<keyword evidence="2" id="KW-1185">Reference proteome</keyword>
<dbReference type="Proteomes" id="UP000193427">
    <property type="component" value="Chromosome"/>
</dbReference>
<dbReference type="GO" id="GO:0004311">
    <property type="term" value="F:geranylgeranyl diphosphate synthase activity"/>
    <property type="evidence" value="ECO:0007669"/>
    <property type="project" value="InterPro"/>
</dbReference>
<accession>A0A1W6L7Y9</accession>
<dbReference type="Pfam" id="PF00494">
    <property type="entry name" value="SQS_PSY"/>
    <property type="match status" value="1"/>
</dbReference>
<dbReference type="EMBL" id="CP015118">
    <property type="protein sequence ID" value="ARN20352.1"/>
    <property type="molecule type" value="Genomic_DNA"/>
</dbReference>
<dbReference type="SFLD" id="SFLDG01018">
    <property type="entry name" value="Squalene/Phytoene_Synthase_Lik"/>
    <property type="match status" value="1"/>
</dbReference>
<dbReference type="OrthoDB" id="9807580at2"/>
<dbReference type="InterPro" id="IPR033904">
    <property type="entry name" value="Trans_IPPS_HH"/>
</dbReference>